<evidence type="ECO:0000313" key="2">
    <source>
        <dbReference type="EnsemblPlants" id="Kaladp0040s0057.1.v1.1"/>
    </source>
</evidence>
<feature type="chain" id="PRO_5029537046" evidence="1">
    <location>
        <begin position="23"/>
        <end position="53"/>
    </location>
</feature>
<sequence>MELMKIAVVTMMIIALLVIVSSDQHSGFAVAAGDWSRELCKPDDALCHGGINK</sequence>
<dbReference type="Gramene" id="Kaladp0040s0057.1.v1.1">
    <property type="protein sequence ID" value="Kaladp0040s0057.1.v1.1"/>
    <property type="gene ID" value="Kaladp0040s0057.v1.1"/>
</dbReference>
<evidence type="ECO:0000313" key="3">
    <source>
        <dbReference type="Proteomes" id="UP000594263"/>
    </source>
</evidence>
<accession>A0A7N0TMC4</accession>
<reference evidence="2" key="1">
    <citation type="submission" date="2021-01" db="UniProtKB">
        <authorList>
            <consortium name="EnsemblPlants"/>
        </authorList>
    </citation>
    <scope>IDENTIFICATION</scope>
</reference>
<dbReference type="AlphaFoldDB" id="A0A7N0TMC4"/>
<dbReference type="Proteomes" id="UP000594263">
    <property type="component" value="Unplaced"/>
</dbReference>
<dbReference type="EnsemblPlants" id="Kaladp0040s0057.1.v1.1">
    <property type="protein sequence ID" value="Kaladp0040s0057.1.v1.1"/>
    <property type="gene ID" value="Kaladp0040s0057.v1.1"/>
</dbReference>
<keyword evidence="1" id="KW-0732">Signal</keyword>
<feature type="signal peptide" evidence="1">
    <location>
        <begin position="1"/>
        <end position="22"/>
    </location>
</feature>
<organism evidence="2 3">
    <name type="scientific">Kalanchoe fedtschenkoi</name>
    <name type="common">Lavender scallops</name>
    <name type="synonym">South American air plant</name>
    <dbReference type="NCBI Taxonomy" id="63787"/>
    <lineage>
        <taxon>Eukaryota</taxon>
        <taxon>Viridiplantae</taxon>
        <taxon>Streptophyta</taxon>
        <taxon>Embryophyta</taxon>
        <taxon>Tracheophyta</taxon>
        <taxon>Spermatophyta</taxon>
        <taxon>Magnoliopsida</taxon>
        <taxon>eudicotyledons</taxon>
        <taxon>Gunneridae</taxon>
        <taxon>Pentapetalae</taxon>
        <taxon>Saxifragales</taxon>
        <taxon>Crassulaceae</taxon>
        <taxon>Kalanchoe</taxon>
    </lineage>
</organism>
<name>A0A7N0TMC4_KALFE</name>
<evidence type="ECO:0000256" key="1">
    <source>
        <dbReference type="SAM" id="SignalP"/>
    </source>
</evidence>
<proteinExistence type="predicted"/>
<protein>
    <submittedName>
        <fullName evidence="2">Uncharacterized protein</fullName>
    </submittedName>
</protein>
<keyword evidence="3" id="KW-1185">Reference proteome</keyword>